<dbReference type="EC" id="2.7.13.3" evidence="3"/>
<comment type="subcellular location">
    <subcellularLocation>
        <location evidence="2">Membrane</location>
    </subcellularLocation>
</comment>
<feature type="domain" description="HAMP" evidence="12">
    <location>
        <begin position="325"/>
        <end position="377"/>
    </location>
</feature>
<evidence type="ECO:0000259" key="12">
    <source>
        <dbReference type="PROSITE" id="PS50885"/>
    </source>
</evidence>
<dbReference type="InterPro" id="IPR005467">
    <property type="entry name" value="His_kinase_dom"/>
</dbReference>
<dbReference type="InterPro" id="IPR036097">
    <property type="entry name" value="HisK_dim/P_sf"/>
</dbReference>
<evidence type="ECO:0000256" key="10">
    <source>
        <dbReference type="SAM" id="Phobius"/>
    </source>
</evidence>
<dbReference type="GO" id="GO:0000155">
    <property type="term" value="F:phosphorelay sensor kinase activity"/>
    <property type="evidence" value="ECO:0007669"/>
    <property type="project" value="InterPro"/>
</dbReference>
<evidence type="ECO:0000256" key="6">
    <source>
        <dbReference type="ARBA" id="ARBA00022741"/>
    </source>
</evidence>
<evidence type="ECO:0000256" key="4">
    <source>
        <dbReference type="ARBA" id="ARBA00022553"/>
    </source>
</evidence>
<gene>
    <name evidence="13" type="ORF">NS226_02395</name>
</gene>
<dbReference type="Pfam" id="PF02518">
    <property type="entry name" value="HATPase_c"/>
    <property type="match status" value="1"/>
</dbReference>
<dbReference type="Pfam" id="PF00512">
    <property type="entry name" value="HisKA"/>
    <property type="match status" value="1"/>
</dbReference>
<feature type="transmembrane region" description="Helical" evidence="10">
    <location>
        <begin position="34"/>
        <end position="52"/>
    </location>
</feature>
<dbReference type="PATRIC" id="fig|401562.3.peg.3613"/>
<dbReference type="SUPFAM" id="SSF55874">
    <property type="entry name" value="ATPase domain of HSP90 chaperone/DNA topoisomerase II/histidine kinase"/>
    <property type="match status" value="1"/>
</dbReference>
<dbReference type="Gene3D" id="3.30.565.10">
    <property type="entry name" value="Histidine kinase-like ATPase, C-terminal domain"/>
    <property type="match status" value="1"/>
</dbReference>
<evidence type="ECO:0000256" key="1">
    <source>
        <dbReference type="ARBA" id="ARBA00000085"/>
    </source>
</evidence>
<keyword evidence="6" id="KW-0547">Nucleotide-binding</keyword>
<dbReference type="Pfam" id="PF00672">
    <property type="entry name" value="HAMP"/>
    <property type="match status" value="1"/>
</dbReference>
<reference evidence="13 14" key="1">
    <citation type="journal article" date="2016" name="Front. Microbiol.">
        <title>Genomic Resource of Rice Seed Associated Bacteria.</title>
        <authorList>
            <person name="Midha S."/>
            <person name="Bansal K."/>
            <person name="Sharma S."/>
            <person name="Kumar N."/>
            <person name="Patil P.P."/>
            <person name="Chaudhry V."/>
            <person name="Patil P.B."/>
        </authorList>
    </citation>
    <scope>NUCLEOTIDE SEQUENCE [LARGE SCALE GENOMIC DNA]</scope>
    <source>
        <strain evidence="13 14">NS226</strain>
    </source>
</reference>
<evidence type="ECO:0000259" key="11">
    <source>
        <dbReference type="PROSITE" id="PS50109"/>
    </source>
</evidence>
<dbReference type="InterPro" id="IPR003594">
    <property type="entry name" value="HATPase_dom"/>
</dbReference>
<dbReference type="SMART" id="SM00304">
    <property type="entry name" value="HAMP"/>
    <property type="match status" value="1"/>
</dbReference>
<dbReference type="InterPro" id="IPR004358">
    <property type="entry name" value="Sig_transdc_His_kin-like_C"/>
</dbReference>
<evidence type="ECO:0000256" key="3">
    <source>
        <dbReference type="ARBA" id="ARBA00012438"/>
    </source>
</evidence>
<keyword evidence="8" id="KW-0067">ATP-binding</keyword>
<dbReference type="PROSITE" id="PS50109">
    <property type="entry name" value="HIS_KIN"/>
    <property type="match status" value="1"/>
</dbReference>
<evidence type="ECO:0000256" key="2">
    <source>
        <dbReference type="ARBA" id="ARBA00004370"/>
    </source>
</evidence>
<dbReference type="CDD" id="cd06225">
    <property type="entry name" value="HAMP"/>
    <property type="match status" value="1"/>
</dbReference>
<dbReference type="InterPro" id="IPR003660">
    <property type="entry name" value="HAMP_dom"/>
</dbReference>
<dbReference type="PANTHER" id="PTHR43065:SF10">
    <property type="entry name" value="PEROXIDE STRESS-ACTIVATED HISTIDINE KINASE MAK3"/>
    <property type="match status" value="1"/>
</dbReference>
<dbReference type="Proteomes" id="UP000078272">
    <property type="component" value="Unassembled WGS sequence"/>
</dbReference>
<keyword evidence="7" id="KW-0418">Kinase</keyword>
<comment type="catalytic activity">
    <reaction evidence="1">
        <text>ATP + protein L-histidine = ADP + protein N-phospho-L-histidine.</text>
        <dbReference type="EC" id="2.7.13.3"/>
    </reaction>
</comment>
<keyword evidence="9" id="KW-0902">Two-component regulatory system</keyword>
<dbReference type="RefSeq" id="WP_058633613.1">
    <property type="nucleotide sequence ID" value="NZ_LDPZ01000005.1"/>
</dbReference>
<dbReference type="OrthoDB" id="9789238at2"/>
<evidence type="ECO:0000256" key="9">
    <source>
        <dbReference type="ARBA" id="ARBA00023012"/>
    </source>
</evidence>
<protein>
    <recommendedName>
        <fullName evidence="3">histidine kinase</fullName>
        <ecNumber evidence="3">2.7.13.3</ecNumber>
    </recommendedName>
</protein>
<dbReference type="PRINTS" id="PR00344">
    <property type="entry name" value="BCTRLSENSOR"/>
</dbReference>
<dbReference type="EMBL" id="LDPZ01000005">
    <property type="protein sequence ID" value="KTQ97982.1"/>
    <property type="molecule type" value="Genomic_DNA"/>
</dbReference>
<dbReference type="Gene3D" id="6.10.340.10">
    <property type="match status" value="1"/>
</dbReference>
<keyword evidence="10" id="KW-0472">Membrane</keyword>
<feature type="domain" description="Histidine kinase" evidence="11">
    <location>
        <begin position="397"/>
        <end position="605"/>
    </location>
</feature>
<evidence type="ECO:0000256" key="5">
    <source>
        <dbReference type="ARBA" id="ARBA00022679"/>
    </source>
</evidence>
<dbReference type="SUPFAM" id="SSF47384">
    <property type="entry name" value="Homodimeric domain of signal transducing histidine kinase"/>
    <property type="match status" value="1"/>
</dbReference>
<dbReference type="InterPro" id="IPR036890">
    <property type="entry name" value="HATPase_C_sf"/>
</dbReference>
<evidence type="ECO:0000313" key="14">
    <source>
        <dbReference type="Proteomes" id="UP000078272"/>
    </source>
</evidence>
<feature type="transmembrane region" description="Helical" evidence="10">
    <location>
        <begin position="304"/>
        <end position="327"/>
    </location>
</feature>
<evidence type="ECO:0000256" key="7">
    <source>
        <dbReference type="ARBA" id="ARBA00022777"/>
    </source>
</evidence>
<dbReference type="SUPFAM" id="SSF158472">
    <property type="entry name" value="HAMP domain-like"/>
    <property type="match status" value="1"/>
</dbReference>
<dbReference type="CDD" id="cd00082">
    <property type="entry name" value="HisKA"/>
    <property type="match status" value="1"/>
</dbReference>
<dbReference type="AlphaFoldDB" id="A0A175RF15"/>
<dbReference type="GO" id="GO:0016020">
    <property type="term" value="C:membrane"/>
    <property type="evidence" value="ECO:0007669"/>
    <property type="project" value="UniProtKB-SubCell"/>
</dbReference>
<name>A0A175RF15_9HYPH</name>
<sequence length="608" mass="65315">MSESQGEAKRDSDQAVGRREPLVDRLRRVWRNSIRWKIVAALVAVSVVPMLITSQIAASVVSATYTDNVQSWLFQIGRFFLASVKRGGEEIGLAMGAPEMLHRVDRIAAKVRSGEQLPPPGPKQAAFMGALGFDLLTLREPDGRLIYSNLPVDRLERLPFEQGTEVYLYRGGGKVLMMTGHERTVETSTGPVHVFAGAFLDASFIQDIETIGSLDMTLYYPIGGTYRQVYSSSSKTVGAAPSAEVLAELADLPRGSYLEQDGIEQGASIGILLPVRNGAKLVGVVACALDVDLDGAPIAGSNRLLWIIFATGMGLAVVAGIALSSLVTRRVERLAKGVSAVAAGDFTQEMPVEGHDELDRLMIAFNAMSAQLQDYRQLQARLRRKERFATLGEVAAGFAHEVRNPLGIIKTTAELVGRKPDLTEADRRRLGYVADEVRRIDQLIRDFLVFARPAQRTSTVTAASLLERGLGLCGDEIARRGVALDVKDASGGALLTVDLDQMAQAFLNLVLNALDAMGEGGGSLFIEIAPPKAGNLSFLFRDTGPGIPPALLERIFDPFMTTKAHGTGLGLATVFAIVEGHGGWIEARNLEGGGALFELTLPIAIPAS</sequence>
<dbReference type="SMART" id="SM00388">
    <property type="entry name" value="HisKA"/>
    <property type="match status" value="1"/>
</dbReference>
<dbReference type="SMART" id="SM00387">
    <property type="entry name" value="HATPase_c"/>
    <property type="match status" value="1"/>
</dbReference>
<proteinExistence type="predicted"/>
<evidence type="ECO:0000256" key="8">
    <source>
        <dbReference type="ARBA" id="ARBA00022840"/>
    </source>
</evidence>
<dbReference type="PROSITE" id="PS50885">
    <property type="entry name" value="HAMP"/>
    <property type="match status" value="1"/>
</dbReference>
<dbReference type="Gene3D" id="1.10.287.130">
    <property type="match status" value="1"/>
</dbReference>
<keyword evidence="4" id="KW-0597">Phosphoprotein</keyword>
<dbReference type="STRING" id="401562.NS365_15565"/>
<evidence type="ECO:0000313" key="13">
    <source>
        <dbReference type="EMBL" id="KTQ97982.1"/>
    </source>
</evidence>
<organism evidence="13 14">
    <name type="scientific">Aureimonas ureilytica</name>
    <dbReference type="NCBI Taxonomy" id="401562"/>
    <lineage>
        <taxon>Bacteria</taxon>
        <taxon>Pseudomonadati</taxon>
        <taxon>Pseudomonadota</taxon>
        <taxon>Alphaproteobacteria</taxon>
        <taxon>Hyphomicrobiales</taxon>
        <taxon>Aurantimonadaceae</taxon>
        <taxon>Aureimonas</taxon>
    </lineage>
</organism>
<keyword evidence="5" id="KW-0808">Transferase</keyword>
<dbReference type="PANTHER" id="PTHR43065">
    <property type="entry name" value="SENSOR HISTIDINE KINASE"/>
    <property type="match status" value="1"/>
</dbReference>
<dbReference type="InterPro" id="IPR003661">
    <property type="entry name" value="HisK_dim/P_dom"/>
</dbReference>
<comment type="caution">
    <text evidence="13">The sequence shown here is derived from an EMBL/GenBank/DDBJ whole genome shotgun (WGS) entry which is preliminary data.</text>
</comment>
<keyword evidence="10" id="KW-0812">Transmembrane</keyword>
<keyword evidence="10" id="KW-1133">Transmembrane helix</keyword>
<accession>A0A175RF15</accession>
<dbReference type="GO" id="GO:0005524">
    <property type="term" value="F:ATP binding"/>
    <property type="evidence" value="ECO:0007669"/>
    <property type="project" value="UniProtKB-KW"/>
</dbReference>